<keyword evidence="1" id="KW-0547">Nucleotide-binding</keyword>
<dbReference type="GO" id="GO:0016787">
    <property type="term" value="F:hydrolase activity"/>
    <property type="evidence" value="ECO:0007669"/>
    <property type="project" value="UniProtKB-KW"/>
</dbReference>
<dbReference type="CDD" id="cd01275">
    <property type="entry name" value="FHIT"/>
    <property type="match status" value="1"/>
</dbReference>
<dbReference type="AlphaFoldDB" id="B9M2A7"/>
<dbReference type="HOGENOM" id="CLU_056776_1_2_7"/>
<dbReference type="GO" id="GO:0000166">
    <property type="term" value="F:nucleotide binding"/>
    <property type="evidence" value="ECO:0007669"/>
    <property type="project" value="UniProtKB-KW"/>
</dbReference>
<keyword evidence="6" id="KW-0378">Hydrolase</keyword>
<evidence type="ECO:0000256" key="1">
    <source>
        <dbReference type="ARBA" id="ARBA00022741"/>
    </source>
</evidence>
<feature type="short sequence motif" description="Histidine triad motif" evidence="4">
    <location>
        <begin position="117"/>
        <end position="121"/>
    </location>
</feature>
<dbReference type="EMBL" id="CP001390">
    <property type="protein sequence ID" value="ACM21225.1"/>
    <property type="molecule type" value="Genomic_DNA"/>
</dbReference>
<feature type="active site" description="Tele-AMP-histidine intermediate" evidence="2">
    <location>
        <position position="119"/>
    </location>
</feature>
<evidence type="ECO:0000256" key="3">
    <source>
        <dbReference type="PIRSR" id="PIRSR639383-2"/>
    </source>
</evidence>
<dbReference type="KEGG" id="geo:Geob_2881"/>
<dbReference type="OrthoDB" id="9784774at2"/>
<dbReference type="Pfam" id="PF01230">
    <property type="entry name" value="HIT"/>
    <property type="match status" value="1"/>
</dbReference>
<evidence type="ECO:0000256" key="2">
    <source>
        <dbReference type="PIRSR" id="PIRSR639383-1"/>
    </source>
</evidence>
<dbReference type="InterPro" id="IPR036265">
    <property type="entry name" value="HIT-like_sf"/>
</dbReference>
<keyword evidence="7" id="KW-1185">Reference proteome</keyword>
<proteinExistence type="predicted"/>
<dbReference type="InterPro" id="IPR052908">
    <property type="entry name" value="AP-4-A_phosphorylase"/>
</dbReference>
<evidence type="ECO:0000256" key="4">
    <source>
        <dbReference type="PROSITE-ProRule" id="PRU00464"/>
    </source>
</evidence>
<reference evidence="6 7" key="1">
    <citation type="submission" date="2009-01" db="EMBL/GenBank/DDBJ databases">
        <title>Complete sequence of Geobacter sp. FRC-32.</title>
        <authorList>
            <consortium name="US DOE Joint Genome Institute"/>
            <person name="Lucas S."/>
            <person name="Copeland A."/>
            <person name="Lapidus A."/>
            <person name="Glavina del Rio T."/>
            <person name="Dalin E."/>
            <person name="Tice H."/>
            <person name="Bruce D."/>
            <person name="Goodwin L."/>
            <person name="Pitluck S."/>
            <person name="Saunders E."/>
            <person name="Brettin T."/>
            <person name="Detter J.C."/>
            <person name="Han C."/>
            <person name="Larimer F."/>
            <person name="Land M."/>
            <person name="Hauser L."/>
            <person name="Kyrpides N."/>
            <person name="Ovchinnikova G."/>
            <person name="Kostka J."/>
            <person name="Richardson P."/>
        </authorList>
    </citation>
    <scope>NUCLEOTIDE SEQUENCE [LARGE SCALE GENOMIC DNA]</scope>
    <source>
        <strain evidence="7">DSM 22248 / JCM 15807 / FRC-32</strain>
    </source>
</reference>
<dbReference type="PANTHER" id="PTHR42997">
    <property type="entry name" value="HIT FAMILY HYDROLASE"/>
    <property type="match status" value="1"/>
</dbReference>
<accession>B9M2A7</accession>
<organism evidence="6 7">
    <name type="scientific">Geotalea daltonii (strain DSM 22248 / JCM 15807 / FRC-32)</name>
    <name type="common">Geobacter daltonii</name>
    <dbReference type="NCBI Taxonomy" id="316067"/>
    <lineage>
        <taxon>Bacteria</taxon>
        <taxon>Pseudomonadati</taxon>
        <taxon>Thermodesulfobacteriota</taxon>
        <taxon>Desulfuromonadia</taxon>
        <taxon>Geobacterales</taxon>
        <taxon>Geobacteraceae</taxon>
        <taxon>Geotalea</taxon>
    </lineage>
</organism>
<feature type="domain" description="HIT" evidence="5">
    <location>
        <begin position="22"/>
        <end position="132"/>
    </location>
</feature>
<dbReference type="InterPro" id="IPR011146">
    <property type="entry name" value="HIT-like"/>
</dbReference>
<dbReference type="eggNOG" id="COG0537">
    <property type="taxonomic scope" value="Bacteria"/>
</dbReference>
<dbReference type="RefSeq" id="WP_012647953.1">
    <property type="nucleotide sequence ID" value="NC_011979.1"/>
</dbReference>
<gene>
    <name evidence="6" type="ordered locus">Geob_2881</name>
</gene>
<sequence>MERLWAPWRMEYIENSKSEGCVLCIGPDEAIDRDRLILYRTKLSLVMLNRYPYTNGHLMVAPLRHTADMNSLSDEEMLDLFKVLQLSRNVVEKEASPQGYNVGLNLGHAAGAGIDDHLHIHLVPRWNGDTNFMTVISDLRVMPENLLTTYDRLLAGFTAAGKVEL</sequence>
<dbReference type="Proteomes" id="UP000007721">
    <property type="component" value="Chromosome"/>
</dbReference>
<dbReference type="SUPFAM" id="SSF54197">
    <property type="entry name" value="HIT-like"/>
    <property type="match status" value="1"/>
</dbReference>
<dbReference type="PANTHER" id="PTHR42997:SF1">
    <property type="entry name" value="AP-4-A PHOSPHORYLASE"/>
    <property type="match status" value="1"/>
</dbReference>
<feature type="binding site" evidence="3">
    <location>
        <position position="121"/>
    </location>
    <ligand>
        <name>substrate</name>
    </ligand>
</feature>
<dbReference type="PROSITE" id="PS51084">
    <property type="entry name" value="HIT_2"/>
    <property type="match status" value="1"/>
</dbReference>
<name>B9M2A7_GEODF</name>
<dbReference type="InterPro" id="IPR039383">
    <property type="entry name" value="FHIT"/>
</dbReference>
<evidence type="ECO:0000313" key="7">
    <source>
        <dbReference type="Proteomes" id="UP000007721"/>
    </source>
</evidence>
<dbReference type="Gene3D" id="3.30.428.10">
    <property type="entry name" value="HIT-like"/>
    <property type="match status" value="1"/>
</dbReference>
<feature type="binding site" evidence="3">
    <location>
        <position position="49"/>
    </location>
    <ligand>
        <name>substrate</name>
    </ligand>
</feature>
<evidence type="ECO:0000313" key="6">
    <source>
        <dbReference type="EMBL" id="ACM21225.1"/>
    </source>
</evidence>
<protein>
    <submittedName>
        <fullName evidence="6">Bis-adenosyl-polyphosphate hydrolase, FHIT domain-containing</fullName>
    </submittedName>
</protein>
<dbReference type="STRING" id="316067.Geob_2881"/>
<evidence type="ECO:0000259" key="5">
    <source>
        <dbReference type="PROSITE" id="PS51084"/>
    </source>
</evidence>